<gene>
    <name evidence="2" type="ORF">NCTC10797_05760</name>
</gene>
<reference evidence="2 3" key="1">
    <citation type="submission" date="2019-02" db="EMBL/GenBank/DDBJ databases">
        <authorList>
            <consortium name="Pathogen Informatics"/>
        </authorList>
    </citation>
    <scope>NUCLEOTIDE SEQUENCE [LARGE SCALE GENOMIC DNA]</scope>
    <source>
        <strain evidence="2 3">3012STDY6756504</strain>
    </source>
</reference>
<name>A0A4U8W9T4_9NOCA</name>
<dbReference type="GO" id="GO:0004519">
    <property type="term" value="F:endonuclease activity"/>
    <property type="evidence" value="ECO:0007669"/>
    <property type="project" value="InterPro"/>
</dbReference>
<dbReference type="InterPro" id="IPR004860">
    <property type="entry name" value="LAGLIDADG_dom"/>
</dbReference>
<dbReference type="SUPFAM" id="SSF55608">
    <property type="entry name" value="Homing endonucleases"/>
    <property type="match status" value="1"/>
</dbReference>
<dbReference type="Pfam" id="PF14528">
    <property type="entry name" value="LAGLIDADG_3"/>
    <property type="match status" value="1"/>
</dbReference>
<dbReference type="EMBL" id="LR215973">
    <property type="protein sequence ID" value="VFB01930.1"/>
    <property type="molecule type" value="Genomic_DNA"/>
</dbReference>
<proteinExistence type="predicted"/>
<evidence type="ECO:0000313" key="2">
    <source>
        <dbReference type="EMBL" id="VFB01930.1"/>
    </source>
</evidence>
<dbReference type="RefSeq" id="WP_130919251.1">
    <property type="nucleotide sequence ID" value="NZ_LR215973.1"/>
</dbReference>
<evidence type="ECO:0000259" key="1">
    <source>
        <dbReference type="Pfam" id="PF14528"/>
    </source>
</evidence>
<dbReference type="InterPro" id="IPR027434">
    <property type="entry name" value="Homing_endonucl"/>
</dbReference>
<dbReference type="Proteomes" id="UP000290439">
    <property type="component" value="Chromosome"/>
</dbReference>
<sequence length="265" mass="29387">MVSLDPMVPGVAYMIGLLQTDGSHEGSIDAKGRVSLELAIRDERILERIAEILPCYSSINYRTRSTNFANNYQTATLRFYDQGVRRSIAGLGVLPGAKSRSIRPPDVPFAEPDYLRGLLDGDGSVGFTRRGQPFIGFMTASPAAAEFFCEIVNNVCGVTRTARRNKRDGVFNLMVLNASAAKLAAWTWYSPDVISIDRKHEAAEKVADWAPAAGKEGRYGVTRRRWTVREDEIVMSHGQAMAAQILGRTMSSVSVRKWRLRNQTL</sequence>
<organism evidence="2 3">
    <name type="scientific">Nocardia cyriacigeorgica</name>
    <dbReference type="NCBI Taxonomy" id="135487"/>
    <lineage>
        <taxon>Bacteria</taxon>
        <taxon>Bacillati</taxon>
        <taxon>Actinomycetota</taxon>
        <taxon>Actinomycetes</taxon>
        <taxon>Mycobacteriales</taxon>
        <taxon>Nocardiaceae</taxon>
        <taxon>Nocardia</taxon>
    </lineage>
</organism>
<dbReference type="AlphaFoldDB" id="A0A4U8W9T4"/>
<accession>A0A4U8W9T4</accession>
<feature type="domain" description="Homing endonuclease LAGLIDADG" evidence="1">
    <location>
        <begin position="114"/>
        <end position="175"/>
    </location>
</feature>
<dbReference type="Gene3D" id="3.10.28.10">
    <property type="entry name" value="Homing endonucleases"/>
    <property type="match status" value="1"/>
</dbReference>
<protein>
    <recommendedName>
        <fullName evidence="1">Homing endonuclease LAGLIDADG domain-containing protein</fullName>
    </recommendedName>
</protein>
<evidence type="ECO:0000313" key="3">
    <source>
        <dbReference type="Proteomes" id="UP000290439"/>
    </source>
</evidence>